<reference evidence="1 2" key="1">
    <citation type="submission" date="2020-07" db="EMBL/GenBank/DDBJ databases">
        <authorList>
            <person name="Feng X."/>
        </authorList>
    </citation>
    <scope>NUCLEOTIDE SEQUENCE [LARGE SCALE GENOMIC DNA]</scope>
    <source>
        <strain evidence="1 2">JCM23202</strain>
    </source>
</reference>
<gene>
    <name evidence="1" type="ORF">H5P27_18940</name>
</gene>
<keyword evidence="2" id="KW-1185">Reference proteome</keyword>
<dbReference type="AlphaFoldDB" id="A0A7X1BA44"/>
<organism evidence="1 2">
    <name type="scientific">Pelagicoccus albus</name>
    <dbReference type="NCBI Taxonomy" id="415222"/>
    <lineage>
        <taxon>Bacteria</taxon>
        <taxon>Pseudomonadati</taxon>
        <taxon>Verrucomicrobiota</taxon>
        <taxon>Opitutia</taxon>
        <taxon>Puniceicoccales</taxon>
        <taxon>Pelagicoccaceae</taxon>
        <taxon>Pelagicoccus</taxon>
    </lineage>
</organism>
<dbReference type="EMBL" id="JACHVC010000013">
    <property type="protein sequence ID" value="MBC2608139.1"/>
    <property type="molecule type" value="Genomic_DNA"/>
</dbReference>
<accession>A0A7X1BA44</accession>
<evidence type="ECO:0000313" key="1">
    <source>
        <dbReference type="EMBL" id="MBC2608139.1"/>
    </source>
</evidence>
<dbReference type="Proteomes" id="UP000526501">
    <property type="component" value="Unassembled WGS sequence"/>
</dbReference>
<dbReference type="RefSeq" id="WP_185661991.1">
    <property type="nucleotide sequence ID" value="NZ_CAWPOO010000013.1"/>
</dbReference>
<name>A0A7X1BA44_9BACT</name>
<comment type="caution">
    <text evidence="1">The sequence shown here is derived from an EMBL/GenBank/DDBJ whole genome shotgun (WGS) entry which is preliminary data.</text>
</comment>
<proteinExistence type="predicted"/>
<sequence>MAPRINVMGDLEGGMWRPRANFEPLLLTKKQGPDAAPDLSQTSPFAPLFKREVKVAFSRKTLATLEAEHLPPTLIDHRRAPS</sequence>
<protein>
    <submittedName>
        <fullName evidence="1">Uncharacterized protein</fullName>
    </submittedName>
</protein>
<evidence type="ECO:0000313" key="2">
    <source>
        <dbReference type="Proteomes" id="UP000526501"/>
    </source>
</evidence>